<accession>A0ABP9P856</accession>
<evidence type="ECO:0000313" key="3">
    <source>
        <dbReference type="Proteomes" id="UP001500804"/>
    </source>
</evidence>
<protein>
    <recommendedName>
        <fullName evidence="4">Alpha/beta hydrolase family protein</fullName>
    </recommendedName>
</protein>
<sequence length="80" mass="8712">MAEEELPGERRERRRRAGGGPAPRADPRPRCGGVGDRLYRQLQPIADDLEGEAVAGSGHFVPLDRPDVVAARVRQSVRVG</sequence>
<dbReference type="RefSeq" id="WP_345613363.1">
    <property type="nucleotide sequence ID" value="NZ_BAABJO010000060.1"/>
</dbReference>
<keyword evidence="3" id="KW-1185">Reference proteome</keyword>
<feature type="region of interest" description="Disordered" evidence="1">
    <location>
        <begin position="1"/>
        <end position="35"/>
    </location>
</feature>
<dbReference type="Proteomes" id="UP001500804">
    <property type="component" value="Unassembled WGS sequence"/>
</dbReference>
<evidence type="ECO:0000313" key="2">
    <source>
        <dbReference type="EMBL" id="GAA5142372.1"/>
    </source>
</evidence>
<dbReference type="EMBL" id="BAABJO010000060">
    <property type="protein sequence ID" value="GAA5142372.1"/>
    <property type="molecule type" value="Genomic_DNA"/>
</dbReference>
<evidence type="ECO:0000256" key="1">
    <source>
        <dbReference type="SAM" id="MobiDB-lite"/>
    </source>
</evidence>
<gene>
    <name evidence="2" type="ORF">GCM10023320_82540</name>
</gene>
<organism evidence="2 3">
    <name type="scientific">Pseudonocardia adelaidensis</name>
    <dbReference type="NCBI Taxonomy" id="648754"/>
    <lineage>
        <taxon>Bacteria</taxon>
        <taxon>Bacillati</taxon>
        <taxon>Actinomycetota</taxon>
        <taxon>Actinomycetes</taxon>
        <taxon>Pseudonocardiales</taxon>
        <taxon>Pseudonocardiaceae</taxon>
        <taxon>Pseudonocardia</taxon>
    </lineage>
</organism>
<comment type="caution">
    <text evidence="2">The sequence shown here is derived from an EMBL/GenBank/DDBJ whole genome shotgun (WGS) entry which is preliminary data.</text>
</comment>
<evidence type="ECO:0008006" key="4">
    <source>
        <dbReference type="Google" id="ProtNLM"/>
    </source>
</evidence>
<reference evidence="3" key="1">
    <citation type="journal article" date="2019" name="Int. J. Syst. Evol. Microbiol.">
        <title>The Global Catalogue of Microorganisms (GCM) 10K type strain sequencing project: providing services to taxonomists for standard genome sequencing and annotation.</title>
        <authorList>
            <consortium name="The Broad Institute Genomics Platform"/>
            <consortium name="The Broad Institute Genome Sequencing Center for Infectious Disease"/>
            <person name="Wu L."/>
            <person name="Ma J."/>
        </authorList>
    </citation>
    <scope>NUCLEOTIDE SEQUENCE [LARGE SCALE GENOMIC DNA]</scope>
    <source>
        <strain evidence="3">JCM 18302</strain>
    </source>
</reference>
<proteinExistence type="predicted"/>
<name>A0ABP9P856_9PSEU</name>